<evidence type="ECO:0000256" key="8">
    <source>
        <dbReference type="SAM" id="MobiDB-lite"/>
    </source>
</evidence>
<comment type="catalytic activity">
    <reaction evidence="1 7">
        <text>Thiol-dependent hydrolysis of ester, thioester, amide, peptide and isopeptide bonds formed by the C-terminal Gly of ubiquitin (a 76-residue protein attached to proteins as an intracellular targeting signal).</text>
        <dbReference type="EC" id="3.4.19.12"/>
    </reaction>
</comment>
<feature type="region of interest" description="Disordered" evidence="8">
    <location>
        <begin position="131"/>
        <end position="200"/>
    </location>
</feature>
<dbReference type="EC" id="3.4.19.12" evidence="2 7"/>
<feature type="active site" description="Proton donor" evidence="7">
    <location>
        <position position="641"/>
    </location>
</feature>
<comment type="caution">
    <text evidence="10">The sequence shown here is derived from an EMBL/GenBank/DDBJ whole genome shotgun (WGS) entry which is preliminary data.</text>
</comment>
<dbReference type="GO" id="GO:0005737">
    <property type="term" value="C:cytoplasm"/>
    <property type="evidence" value="ECO:0007669"/>
    <property type="project" value="TreeGrafter"/>
</dbReference>
<keyword evidence="11" id="KW-1185">Reference proteome</keyword>
<dbReference type="PANTHER" id="PTHR10589">
    <property type="entry name" value="UBIQUITIN CARBOXYL-TERMINAL HYDROLASE"/>
    <property type="match status" value="1"/>
</dbReference>
<dbReference type="Pfam" id="PF01088">
    <property type="entry name" value="Peptidase_C12"/>
    <property type="match status" value="1"/>
</dbReference>
<feature type="region of interest" description="Disordered" evidence="8">
    <location>
        <begin position="540"/>
        <end position="578"/>
    </location>
</feature>
<evidence type="ECO:0000259" key="9">
    <source>
        <dbReference type="PROSITE" id="PS52048"/>
    </source>
</evidence>
<feature type="compositionally biased region" description="Basic residues" evidence="8">
    <location>
        <begin position="862"/>
        <end position="874"/>
    </location>
</feature>
<evidence type="ECO:0000313" key="10">
    <source>
        <dbReference type="EMBL" id="TID14092.1"/>
    </source>
</evidence>
<keyword evidence="5 7" id="KW-0378">Hydrolase</keyword>
<feature type="compositionally biased region" description="Low complexity" evidence="8">
    <location>
        <begin position="172"/>
        <end position="181"/>
    </location>
</feature>
<feature type="region of interest" description="Disordered" evidence="8">
    <location>
        <begin position="848"/>
        <end position="874"/>
    </location>
</feature>
<feature type="region of interest" description="Disordered" evidence="8">
    <location>
        <begin position="596"/>
        <end position="627"/>
    </location>
</feature>
<dbReference type="InterPro" id="IPR001578">
    <property type="entry name" value="Peptidase_C12_UCH"/>
</dbReference>
<name>A0A4Z1NZA7_9PEZI</name>
<dbReference type="PROSITE" id="PS52048">
    <property type="entry name" value="UCH_DOMAIN"/>
    <property type="match status" value="1"/>
</dbReference>
<dbReference type="PANTHER" id="PTHR10589:SF29">
    <property type="entry name" value="UBIQUITIN CARBOXYL-TERMINAL HYDROLASE"/>
    <property type="match status" value="1"/>
</dbReference>
<dbReference type="EMBL" id="SNSC02000024">
    <property type="protein sequence ID" value="TID14092.1"/>
    <property type="molecule type" value="Genomic_DNA"/>
</dbReference>
<feature type="active site" description="Nucleophile" evidence="7">
    <location>
        <position position="448"/>
    </location>
</feature>
<evidence type="ECO:0000256" key="4">
    <source>
        <dbReference type="ARBA" id="ARBA00022786"/>
    </source>
</evidence>
<gene>
    <name evidence="10" type="ORF">E6O75_ATG07324</name>
</gene>
<reference evidence="10 11" key="1">
    <citation type="submission" date="2019-04" db="EMBL/GenBank/DDBJ databases">
        <title>High contiguity whole genome sequence and gene annotation resource for two Venturia nashicola isolates.</title>
        <authorList>
            <person name="Prokchorchik M."/>
            <person name="Won K."/>
            <person name="Lee Y."/>
            <person name="Choi E.D."/>
            <person name="Segonzac C."/>
            <person name="Sohn K.H."/>
        </authorList>
    </citation>
    <scope>NUCLEOTIDE SEQUENCE [LARGE SCALE GENOMIC DNA]</scope>
    <source>
        <strain evidence="10 11">PRI2</strain>
    </source>
</reference>
<keyword evidence="3 7" id="KW-0645">Protease</keyword>
<dbReference type="Proteomes" id="UP000298493">
    <property type="component" value="Unassembled WGS sequence"/>
</dbReference>
<dbReference type="AlphaFoldDB" id="A0A4Z1NZA7"/>
<dbReference type="InterPro" id="IPR036959">
    <property type="entry name" value="Peptidase_C12_UCH_sf"/>
</dbReference>
<feature type="compositionally biased region" description="Basic residues" evidence="8">
    <location>
        <begin position="540"/>
        <end position="561"/>
    </location>
</feature>
<dbReference type="InterPro" id="IPR038765">
    <property type="entry name" value="Papain-like_cys_pep_sf"/>
</dbReference>
<feature type="site" description="Important for enzyme activity" evidence="7">
    <location>
        <position position="656"/>
    </location>
</feature>
<evidence type="ECO:0000256" key="2">
    <source>
        <dbReference type="ARBA" id="ARBA00012759"/>
    </source>
</evidence>
<feature type="region of interest" description="Disordered" evidence="8">
    <location>
        <begin position="1"/>
        <end position="109"/>
    </location>
</feature>
<dbReference type="GO" id="GO:0006511">
    <property type="term" value="P:ubiquitin-dependent protein catabolic process"/>
    <property type="evidence" value="ECO:0007669"/>
    <property type="project" value="UniProtKB-UniRule"/>
</dbReference>
<dbReference type="Gene3D" id="3.40.532.10">
    <property type="entry name" value="Peptidase C12, ubiquitin carboxyl-terminal hydrolase"/>
    <property type="match status" value="1"/>
</dbReference>
<feature type="compositionally biased region" description="Polar residues" evidence="8">
    <location>
        <begin position="50"/>
        <end position="72"/>
    </location>
</feature>
<organism evidence="10 11">
    <name type="scientific">Venturia nashicola</name>
    <dbReference type="NCBI Taxonomy" id="86259"/>
    <lineage>
        <taxon>Eukaryota</taxon>
        <taxon>Fungi</taxon>
        <taxon>Dikarya</taxon>
        <taxon>Ascomycota</taxon>
        <taxon>Pezizomycotina</taxon>
        <taxon>Dothideomycetes</taxon>
        <taxon>Pleosporomycetidae</taxon>
        <taxon>Venturiales</taxon>
        <taxon>Venturiaceae</taxon>
        <taxon>Venturia</taxon>
    </lineage>
</organism>
<evidence type="ECO:0000256" key="3">
    <source>
        <dbReference type="ARBA" id="ARBA00022670"/>
    </source>
</evidence>
<dbReference type="STRING" id="86259.A0A4Z1NZA7"/>
<feature type="region of interest" description="Disordered" evidence="8">
    <location>
        <begin position="242"/>
        <end position="283"/>
    </location>
</feature>
<feature type="compositionally biased region" description="Polar residues" evidence="8">
    <location>
        <begin position="9"/>
        <end position="42"/>
    </location>
</feature>
<keyword evidence="6 7" id="KW-0788">Thiol protease</keyword>
<comment type="similarity">
    <text evidence="7">Belongs to the peptidase C12 family.</text>
</comment>
<evidence type="ECO:0000256" key="7">
    <source>
        <dbReference type="PROSITE-ProRule" id="PRU01393"/>
    </source>
</evidence>
<feature type="compositionally biased region" description="Polar residues" evidence="8">
    <location>
        <begin position="242"/>
        <end position="257"/>
    </location>
</feature>
<accession>A0A4Z1NZA7</accession>
<protein>
    <recommendedName>
        <fullName evidence="2 7">ubiquitinyl hydrolase 1</fullName>
        <ecNumber evidence="2 7">3.4.19.12</ecNumber>
    </recommendedName>
</protein>
<sequence length="874" mass="94790">MAPKRKTNISRQNGQPTPTSSKRGTRSQTPASKVSQRNTSALLNIRDDLTSNGPSNLKTPASNENQVPSTPGQKAGKAVKRTRKSFPDGLTKANLAELSSDSLLSSPTGSLKEAVDHDYFNWARHGSTSVHGEIEDSATGPRGSPSGFKEVFDGPEDITAQSNPPAQKSRETTTSAPAADAASKDRTSAQIPEGAKSETADAELDHLAGHKGSADDIIHSVSNSYLATSDVEKSIGSLNQSQFALSPSKDVSASSSTESRRPGKRSISSVDELAIPDPPVKPEASRIIARTRRTTKNKSPSIASQDDLACKPGEVADSTANGENIDGEPLRRSKRAKVGGNAVVEFDPDDIELPYDEATESEIEEWQGWLEMISSPENFTVMMQEWGVRGIKTIDVWSLEPEDLVVLPQPVHGLVFCYPYRDGDASDQTDPCPDHVWFANQVDGTNACATVALMNILNNVPNAKLGPALQAFRSHTQAMNAVERGDYLNNFRPIKAVHNSFIHTTEMMEDDLAAEKDHMAWENTSALEAKKKIKAKLAAKKKRAAEKAARKRQRAAARAARKAASDERSLEAPPGLSISKLAGGVTRPGVATIKKARIKKDDAANTKKQVAAPKEPKKETPAMAKAAAKRKADALARARHHYVAYLPVKGELWKLDGMDDQPLNLGPCDHATWIDTVVPFIQASMIDLSQESIGFSLLAVVQDPLYNDKMDLAANIKTMQQVNDKLASVDPDWPMHEDIGDCLGDESLEGSSEDYNITEEMIDESDIASMNREDLQRSDTVGALLKVKKSLISQQKMLKSSIRSGKAEEDKIQAQVNLRRRDFGPLIQWQLMDLMDEGVLDELLDLHDPKKQKGAGGSAKKGNGKAKATGKGKK</sequence>
<keyword evidence="4 7" id="KW-0833">Ubl conjugation pathway</keyword>
<evidence type="ECO:0000313" key="11">
    <source>
        <dbReference type="Proteomes" id="UP000298493"/>
    </source>
</evidence>
<feature type="compositionally biased region" description="Low complexity" evidence="8">
    <location>
        <begin position="95"/>
        <end position="109"/>
    </location>
</feature>
<evidence type="ECO:0000256" key="5">
    <source>
        <dbReference type="ARBA" id="ARBA00022801"/>
    </source>
</evidence>
<feature type="domain" description="UCH catalytic" evidence="9">
    <location>
        <begin position="368"/>
        <end position="702"/>
    </location>
</feature>
<proteinExistence type="inferred from homology"/>
<evidence type="ECO:0000256" key="6">
    <source>
        <dbReference type="ARBA" id="ARBA00022807"/>
    </source>
</evidence>
<dbReference type="SUPFAM" id="SSF54001">
    <property type="entry name" value="Cysteine proteinases"/>
    <property type="match status" value="2"/>
</dbReference>
<dbReference type="GO" id="GO:0004843">
    <property type="term" value="F:cysteine-type deubiquitinase activity"/>
    <property type="evidence" value="ECO:0007669"/>
    <property type="project" value="UniProtKB-UniRule"/>
</dbReference>
<feature type="site" description="Transition state stabilizer" evidence="7">
    <location>
        <position position="441"/>
    </location>
</feature>
<evidence type="ECO:0000256" key="1">
    <source>
        <dbReference type="ARBA" id="ARBA00000707"/>
    </source>
</evidence>
<dbReference type="GO" id="GO:0016579">
    <property type="term" value="P:protein deubiquitination"/>
    <property type="evidence" value="ECO:0007669"/>
    <property type="project" value="TreeGrafter"/>
</dbReference>